<evidence type="ECO:0000256" key="1">
    <source>
        <dbReference type="SAM" id="Phobius"/>
    </source>
</evidence>
<dbReference type="OrthoDB" id="3692311at2759"/>
<evidence type="ECO:0000313" key="3">
    <source>
        <dbReference type="Proteomes" id="UP000054567"/>
    </source>
</evidence>
<feature type="transmembrane region" description="Helical" evidence="1">
    <location>
        <begin position="69"/>
        <end position="93"/>
    </location>
</feature>
<name>A0A0J6FBM7_COCPO</name>
<dbReference type="EMBL" id="DS268109">
    <property type="protein sequence ID" value="KMM66364.1"/>
    <property type="molecule type" value="Genomic_DNA"/>
</dbReference>
<sequence length="691" mass="75265">MKALTKRVPTADSLRVSLAASTEYVKSWISSTSTAYDPLYFENETPRKPADVKGWPTKPGPLKKSGAAYFVRLVCDILAVAATFPFLLLGVYAAQKHGKPVVEKEWATLQESMKVAVTSFPIVFSAVMGRMTRTAATWRLERGVELGQVEQLFWSSTVFSTVSTQFLLGSFNKLTIGLLVLWALSPLGGQSSLRIVSTAARPEISKANITVLNTEKLSFFEIGGDILAGIPTLNGLYLTALMAPHHSKVSPADLWGNVKVPLMSSFGSSIKANSSGWYDINQHEVLYSSLIGVPTIGLSQIGNSTFNMETSYFDIDCYNLTQAEPVSLERNITFKTHKDTPPPRVVRFPGGAYIGSNGTEDCSKHNCQISFSLGMSHYVKDWSYPSGNSTLFRKVKGNEETILSSPPTLLFQARHSNKTVAYCGIKRVFVESAVTCVGDPSLLRKPQCAVTATRDSLRPHEASDITPFLFAGTFINFSSRLAQSAGQGHAGIATITERYLNNTENPLLAEAREMALHNLPINAFSQRLTQIINTYFLPSLLPEGIVGNISLVLSQTPVYQEQSYAHDSWTRSVLATVNTPAGGIYVVSGGWMTVFIVSSLVMFVAAVLSAIVAHRTSIPDVLGYVSSLTRDAIYFPLPNGGSRLDGLERSRILKDRLVRLGDVQGMDNIAGHLAFAEAKAAMPAKKGRFYG</sequence>
<evidence type="ECO:0000313" key="2">
    <source>
        <dbReference type="EMBL" id="KMM66364.1"/>
    </source>
</evidence>
<dbReference type="VEuPathDB" id="FungiDB:CPAG_02703"/>
<keyword evidence="1" id="KW-0812">Transmembrane</keyword>
<dbReference type="AlphaFoldDB" id="A0A0J6FBM7"/>
<gene>
    <name evidence="2" type="ORF">CPAG_02703</name>
</gene>
<dbReference type="Proteomes" id="UP000054567">
    <property type="component" value="Unassembled WGS sequence"/>
</dbReference>
<protein>
    <submittedName>
        <fullName evidence="2">Uncharacterized protein</fullName>
    </submittedName>
</protein>
<proteinExistence type="predicted"/>
<reference evidence="2 3" key="1">
    <citation type="submission" date="2007-06" db="EMBL/GenBank/DDBJ databases">
        <title>The Genome Sequence of Coccidioides posadasii RMSCC_3488.</title>
        <authorList>
            <consortium name="Coccidioides Genome Resources Consortium"/>
            <consortium name="The Broad Institute Genome Sequencing Platform"/>
            <person name="Henn M.R."/>
            <person name="Sykes S."/>
            <person name="Young S."/>
            <person name="Jaffe D."/>
            <person name="Berlin A."/>
            <person name="Alvarez P."/>
            <person name="Butler J."/>
            <person name="Gnerre S."/>
            <person name="Grabherr M."/>
            <person name="Mauceli E."/>
            <person name="Brockman W."/>
            <person name="Kodira C."/>
            <person name="Alvarado L."/>
            <person name="Zeng Q."/>
            <person name="Crawford M."/>
            <person name="Antoine C."/>
            <person name="Devon K."/>
            <person name="Galgiani J."/>
            <person name="Orsborn K."/>
            <person name="Lewis M.L."/>
            <person name="Nusbaum C."/>
            <person name="Galagan J."/>
            <person name="Birren B."/>
        </authorList>
    </citation>
    <scope>NUCLEOTIDE SEQUENCE [LARGE SCALE GENOMIC DNA]</scope>
    <source>
        <strain evidence="2 3">RMSCC 3488</strain>
    </source>
</reference>
<feature type="transmembrane region" description="Helical" evidence="1">
    <location>
        <begin position="590"/>
        <end position="613"/>
    </location>
</feature>
<organism evidence="2 3">
    <name type="scientific">Coccidioides posadasii RMSCC 3488</name>
    <dbReference type="NCBI Taxonomy" id="454284"/>
    <lineage>
        <taxon>Eukaryota</taxon>
        <taxon>Fungi</taxon>
        <taxon>Dikarya</taxon>
        <taxon>Ascomycota</taxon>
        <taxon>Pezizomycotina</taxon>
        <taxon>Eurotiomycetes</taxon>
        <taxon>Eurotiomycetidae</taxon>
        <taxon>Onygenales</taxon>
        <taxon>Onygenaceae</taxon>
        <taxon>Coccidioides</taxon>
    </lineage>
</organism>
<accession>A0A0J6FBM7</accession>
<keyword evidence="1" id="KW-0472">Membrane</keyword>
<reference evidence="3" key="3">
    <citation type="journal article" date="2010" name="Genome Res.">
        <title>Population genomic sequencing of Coccidioides fungi reveals recent hybridization and transposon control.</title>
        <authorList>
            <person name="Neafsey D.E."/>
            <person name="Barker B.M."/>
            <person name="Sharpton T.J."/>
            <person name="Stajich J.E."/>
            <person name="Park D.J."/>
            <person name="Whiston E."/>
            <person name="Hung C.-Y."/>
            <person name="McMahan C."/>
            <person name="White J."/>
            <person name="Sykes S."/>
            <person name="Heiman D."/>
            <person name="Young S."/>
            <person name="Zeng Q."/>
            <person name="Abouelleil A."/>
            <person name="Aftuck L."/>
            <person name="Bessette D."/>
            <person name="Brown A."/>
            <person name="FitzGerald M."/>
            <person name="Lui A."/>
            <person name="Macdonald J.P."/>
            <person name="Priest M."/>
            <person name="Orbach M.J."/>
            <person name="Galgiani J.N."/>
            <person name="Kirkland T.N."/>
            <person name="Cole G.T."/>
            <person name="Birren B.W."/>
            <person name="Henn M.R."/>
            <person name="Taylor J.W."/>
            <person name="Rounsley S.D."/>
        </authorList>
    </citation>
    <scope>NUCLEOTIDE SEQUENCE [LARGE SCALE GENOMIC DNA]</scope>
    <source>
        <strain evidence="3">RMSCC 3488</strain>
    </source>
</reference>
<reference evidence="3" key="2">
    <citation type="journal article" date="2009" name="Genome Res.">
        <title>Comparative genomic analyses of the human fungal pathogens Coccidioides and their relatives.</title>
        <authorList>
            <person name="Sharpton T.J."/>
            <person name="Stajich J.E."/>
            <person name="Rounsley S.D."/>
            <person name="Gardner M.J."/>
            <person name="Wortman J.R."/>
            <person name="Jordar V.S."/>
            <person name="Maiti R."/>
            <person name="Kodira C.D."/>
            <person name="Neafsey D.E."/>
            <person name="Zeng Q."/>
            <person name="Hung C.-Y."/>
            <person name="McMahan C."/>
            <person name="Muszewska A."/>
            <person name="Grynberg M."/>
            <person name="Mandel M.A."/>
            <person name="Kellner E.M."/>
            <person name="Barker B.M."/>
            <person name="Galgiani J.N."/>
            <person name="Orbach M.J."/>
            <person name="Kirkland T.N."/>
            <person name="Cole G.T."/>
            <person name="Henn M.R."/>
            <person name="Birren B.W."/>
            <person name="Taylor J.W."/>
        </authorList>
    </citation>
    <scope>NUCLEOTIDE SEQUENCE [LARGE SCALE GENOMIC DNA]</scope>
    <source>
        <strain evidence="3">RMSCC 3488</strain>
    </source>
</reference>
<keyword evidence="1" id="KW-1133">Transmembrane helix</keyword>